<comment type="cofactor">
    <cofactor evidence="1">
        <name>a monovalent cation</name>
        <dbReference type="ChEBI" id="CHEBI:60242"/>
    </cofactor>
</comment>
<evidence type="ECO:0000256" key="3">
    <source>
        <dbReference type="ARBA" id="ARBA00007733"/>
    </source>
</evidence>
<dbReference type="InterPro" id="IPR027417">
    <property type="entry name" value="P-loop_NTPase"/>
</dbReference>
<dbReference type="InterPro" id="IPR005225">
    <property type="entry name" value="Small_GTP-bd"/>
</dbReference>
<feature type="compositionally biased region" description="Basic and acidic residues" evidence="17">
    <location>
        <begin position="254"/>
        <end position="293"/>
    </location>
</feature>
<feature type="compositionally biased region" description="Acidic residues" evidence="17">
    <location>
        <begin position="308"/>
        <end position="322"/>
    </location>
</feature>
<evidence type="ECO:0000256" key="1">
    <source>
        <dbReference type="ARBA" id="ARBA00001944"/>
    </source>
</evidence>
<comment type="similarity">
    <text evidence="3">Belongs to the TRAFAC class translation factor GTPase superfamily. Classic translation factor GTPase family. IF-2 subfamily.</text>
</comment>
<evidence type="ECO:0000256" key="12">
    <source>
        <dbReference type="ARBA" id="ARBA00023134"/>
    </source>
</evidence>
<evidence type="ECO:0000256" key="6">
    <source>
        <dbReference type="ARBA" id="ARBA00022490"/>
    </source>
</evidence>
<keyword evidence="10" id="KW-0378">Hydrolase</keyword>
<dbReference type="InterPro" id="IPR023115">
    <property type="entry name" value="TIF_IF2_dom3"/>
</dbReference>
<dbReference type="Proteomes" id="UP000694891">
    <property type="component" value="Unplaced"/>
</dbReference>
<dbReference type="Gene3D" id="3.40.50.10050">
    <property type="entry name" value="Translation initiation factor IF- 2, domain 3"/>
    <property type="match status" value="1"/>
</dbReference>
<dbReference type="FunFam" id="2.40.30.10:FF:000026">
    <property type="entry name" value="Eukaryotic translation initiation factor 5B"/>
    <property type="match status" value="1"/>
</dbReference>
<keyword evidence="8" id="KW-0479">Metal-binding</keyword>
<keyword evidence="9" id="KW-0547">Nucleotide-binding</keyword>
<organism evidence="19 20">
    <name type="scientific">Stegastes partitus</name>
    <name type="common">bicolor damselfish</name>
    <dbReference type="NCBI Taxonomy" id="144197"/>
    <lineage>
        <taxon>Eukaryota</taxon>
        <taxon>Metazoa</taxon>
        <taxon>Chordata</taxon>
        <taxon>Craniata</taxon>
        <taxon>Vertebrata</taxon>
        <taxon>Euteleostomi</taxon>
        <taxon>Actinopterygii</taxon>
        <taxon>Neopterygii</taxon>
        <taxon>Teleostei</taxon>
        <taxon>Neoteleostei</taxon>
        <taxon>Acanthomorphata</taxon>
        <taxon>Ovalentaria</taxon>
        <taxon>Pomacentridae</taxon>
        <taxon>Stegastes</taxon>
    </lineage>
</organism>
<dbReference type="Pfam" id="PF11987">
    <property type="entry name" value="IF-2"/>
    <property type="match status" value="1"/>
</dbReference>
<dbReference type="SUPFAM" id="SSF52540">
    <property type="entry name" value="P-loop containing nucleoside triphosphate hydrolases"/>
    <property type="match status" value="1"/>
</dbReference>
<feature type="domain" description="Tr-type G" evidence="18">
    <location>
        <begin position="634"/>
        <end position="851"/>
    </location>
</feature>
<feature type="region of interest" description="Disordered" evidence="17">
    <location>
        <begin position="1"/>
        <end position="31"/>
    </location>
</feature>
<feature type="region of interest" description="Disordered" evidence="17">
    <location>
        <begin position="57"/>
        <end position="608"/>
    </location>
</feature>
<dbReference type="FunFam" id="3.40.50.10050:FF:000002">
    <property type="entry name" value="Eukaryotic translation initiation factor 5B"/>
    <property type="match status" value="1"/>
</dbReference>
<protein>
    <recommendedName>
        <fullName evidence="5">Eukaryotic translation initiation factor 5B</fullName>
        <ecNumber evidence="4">3.6.5.3</ecNumber>
    </recommendedName>
    <alternativeName>
        <fullName evidence="13">Translation initiation factor IF-2</fullName>
    </alternativeName>
</protein>
<dbReference type="NCBIfam" id="NF003078">
    <property type="entry name" value="PRK04004.1"/>
    <property type="match status" value="1"/>
</dbReference>
<comment type="subcellular location">
    <subcellularLocation>
        <location evidence="2">Cytoplasm</location>
    </subcellularLocation>
</comment>
<dbReference type="Gene3D" id="3.40.50.300">
    <property type="entry name" value="P-loop containing nucleotide triphosphate hydrolases"/>
    <property type="match status" value="1"/>
</dbReference>
<feature type="compositionally biased region" description="Basic and acidic residues" evidence="17">
    <location>
        <begin position="446"/>
        <end position="460"/>
    </location>
</feature>
<keyword evidence="11" id="KW-0648">Protein biosynthesis</keyword>
<comment type="catalytic activity">
    <reaction evidence="14">
        <text>GTP + H2O = GDP + phosphate + H(+)</text>
        <dbReference type="Rhea" id="RHEA:19669"/>
        <dbReference type="ChEBI" id="CHEBI:15377"/>
        <dbReference type="ChEBI" id="CHEBI:15378"/>
        <dbReference type="ChEBI" id="CHEBI:37565"/>
        <dbReference type="ChEBI" id="CHEBI:43474"/>
        <dbReference type="ChEBI" id="CHEBI:58189"/>
        <dbReference type="EC" id="3.6.5.3"/>
    </reaction>
    <physiologicalReaction direction="left-to-right" evidence="14">
        <dbReference type="Rhea" id="RHEA:19670"/>
    </physiologicalReaction>
</comment>
<keyword evidence="12" id="KW-0342">GTP-binding</keyword>
<dbReference type="InterPro" id="IPR009000">
    <property type="entry name" value="Transl_B-barrel_sf"/>
</dbReference>
<feature type="compositionally biased region" description="Basic residues" evidence="17">
    <location>
        <begin position="118"/>
        <end position="127"/>
    </location>
</feature>
<dbReference type="Pfam" id="PF00009">
    <property type="entry name" value="GTP_EFTU"/>
    <property type="match status" value="1"/>
</dbReference>
<evidence type="ECO:0000313" key="20">
    <source>
        <dbReference type="RefSeq" id="XP_008298585.1"/>
    </source>
</evidence>
<feature type="compositionally biased region" description="Basic and acidic residues" evidence="17">
    <location>
        <begin position="144"/>
        <end position="156"/>
    </location>
</feature>
<dbReference type="NCBIfam" id="TIGR00231">
    <property type="entry name" value="small_GTP"/>
    <property type="match status" value="1"/>
</dbReference>
<keyword evidence="6" id="KW-0963">Cytoplasm</keyword>
<dbReference type="GeneID" id="103371132"/>
<dbReference type="GO" id="GO:0003743">
    <property type="term" value="F:translation initiation factor activity"/>
    <property type="evidence" value="ECO:0007669"/>
    <property type="project" value="UniProtKB-KW"/>
</dbReference>
<dbReference type="InterPro" id="IPR000795">
    <property type="entry name" value="T_Tr_GTP-bd_dom"/>
</dbReference>
<keyword evidence="19" id="KW-1185">Reference proteome</keyword>
<feature type="compositionally biased region" description="Acidic residues" evidence="17">
    <location>
        <begin position="132"/>
        <end position="143"/>
    </location>
</feature>
<dbReference type="CTD" id="9669"/>
<dbReference type="GO" id="GO:0005525">
    <property type="term" value="F:GTP binding"/>
    <property type="evidence" value="ECO:0007669"/>
    <property type="project" value="UniProtKB-KW"/>
</dbReference>
<feature type="compositionally biased region" description="Low complexity" evidence="17">
    <location>
        <begin position="470"/>
        <end position="500"/>
    </location>
</feature>
<evidence type="ECO:0000259" key="18">
    <source>
        <dbReference type="PROSITE" id="PS51722"/>
    </source>
</evidence>
<feature type="compositionally biased region" description="Basic residues" evidence="17">
    <location>
        <begin position="173"/>
        <end position="185"/>
    </location>
</feature>
<evidence type="ECO:0000256" key="5">
    <source>
        <dbReference type="ARBA" id="ARBA00013824"/>
    </source>
</evidence>
<feature type="compositionally biased region" description="Acidic residues" evidence="17">
    <location>
        <begin position="233"/>
        <end position="243"/>
    </location>
</feature>
<evidence type="ECO:0000256" key="16">
    <source>
        <dbReference type="ARBA" id="ARBA00061781"/>
    </source>
</evidence>
<dbReference type="PROSITE" id="PS51722">
    <property type="entry name" value="G_TR_2"/>
    <property type="match status" value="1"/>
</dbReference>
<comment type="subunit">
    <text evidence="16">Interacts through its C-terminal domain (CTD) with the CTD of eIF1A (EIF1AX) or with the CTD of EIF5 (mutually exclusive) through a common binding site. Interacts with eIF1A (EIF1AX) from the location of the start codon by the 43S complex until the formation of the 80S complex. Interacts with ANXA5 in a calcium and phospholipid-dependent manner.</text>
</comment>
<feature type="compositionally biased region" description="Acidic residues" evidence="17">
    <location>
        <begin position="508"/>
        <end position="520"/>
    </location>
</feature>
<dbReference type="RefSeq" id="XP_008298585.1">
    <property type="nucleotide sequence ID" value="XM_008300363.1"/>
</dbReference>
<evidence type="ECO:0000256" key="9">
    <source>
        <dbReference type="ARBA" id="ARBA00022741"/>
    </source>
</evidence>
<evidence type="ECO:0000313" key="19">
    <source>
        <dbReference type="Proteomes" id="UP000694891"/>
    </source>
</evidence>
<dbReference type="CDD" id="cd01887">
    <property type="entry name" value="IF2_eIF5B"/>
    <property type="match status" value="1"/>
</dbReference>
<dbReference type="PANTHER" id="PTHR43381:SF4">
    <property type="entry name" value="EUKARYOTIC TRANSLATION INITIATION FACTOR 5B"/>
    <property type="match status" value="1"/>
</dbReference>
<dbReference type="Pfam" id="PF14578">
    <property type="entry name" value="GTP_EFTU_D4"/>
    <property type="match status" value="1"/>
</dbReference>
<dbReference type="GO" id="GO:0003924">
    <property type="term" value="F:GTPase activity"/>
    <property type="evidence" value="ECO:0007669"/>
    <property type="project" value="InterPro"/>
</dbReference>
<evidence type="ECO:0000256" key="13">
    <source>
        <dbReference type="ARBA" id="ARBA00032478"/>
    </source>
</evidence>
<dbReference type="CDD" id="cd03703">
    <property type="entry name" value="aeIF5B_II"/>
    <property type="match status" value="1"/>
</dbReference>
<gene>
    <name evidence="20" type="primary">eif5b</name>
</gene>
<feature type="compositionally biased region" description="Polar residues" evidence="17">
    <location>
        <begin position="10"/>
        <end position="20"/>
    </location>
</feature>
<dbReference type="AlphaFoldDB" id="A0A9Y4TZ74"/>
<keyword evidence="7 20" id="KW-0396">Initiation factor</keyword>
<feature type="compositionally biased region" description="Basic and acidic residues" evidence="17">
    <location>
        <begin position="361"/>
        <end position="433"/>
    </location>
</feature>
<comment type="function">
    <text evidence="15">Plays a role in translation initiation. Ribosome-dependent GTPase that promotes the joining of the 60S ribosomal subunit to the pre-initiation complex to form the 80S initiation complex with the initiator methionine-tRNA in the P-site base paired to the start codon. Together with eIF1A (EIF1AX), actively orients the initiator methionine-tRNA in a conformation that allows 60S ribosomal subunit joining to form the 80S initiation complex. Is released after formation of the 80S initiation complex. Its GTPase activity is not essential for ribosomal subunits joining, but GTP hydrolysis is needed for eIF1A (EIF1AX) ejection quickly followed by EIF5B release to form elongation-competent ribosomes. In contrast to its procaryotic homolog, does not promote recruitment of Met-rRNA to the small ribosomal subunit.</text>
</comment>
<evidence type="ECO:0000256" key="14">
    <source>
        <dbReference type="ARBA" id="ARBA00051990"/>
    </source>
</evidence>
<feature type="compositionally biased region" description="Acidic residues" evidence="17">
    <location>
        <begin position="543"/>
        <end position="573"/>
    </location>
</feature>
<evidence type="ECO:0000256" key="7">
    <source>
        <dbReference type="ARBA" id="ARBA00022540"/>
    </source>
</evidence>
<feature type="compositionally biased region" description="Low complexity" evidence="17">
    <location>
        <begin position="294"/>
        <end position="305"/>
    </location>
</feature>
<dbReference type="InterPro" id="IPR029459">
    <property type="entry name" value="EFTU-type"/>
</dbReference>
<dbReference type="PRINTS" id="PR00315">
    <property type="entry name" value="ELONGATNFCT"/>
</dbReference>
<dbReference type="FunFam" id="2.40.30.10:FF:000013">
    <property type="entry name" value="eukaryotic translation initiation factor 5B"/>
    <property type="match status" value="1"/>
</dbReference>
<accession>A0A9Y4TZ74</accession>
<sequence>MISNKGGGTESDSGAPSFINNPRKPPNMWSDVDQAAAYPSSAKDDGIDIDALAAEIEGAGASKEPKGKKKKKGAKKEDFDEDDILKELEELSLETQGGKAKKTDTTEEVESVEPPRPEKKKTRKGKKGGASPEEEEDEGEGQVDGERNEEPKDKKTAPVAPPSDSDDDSGSRSRLKTKGAKKGGKKASDDDEDADEDKAVKRGEAKDDESEDDEEFTSRRDRKKKNKAKAPSDDEDEQQDDEPEGFRMKTAAQKKAEKKERDRKKKEEERMKQKKLKEKESGVDVKKELEKTAEATPPQVAPPTAVMEEQEGAEPAAEEEAEGDKKKKDKKKKKGEKEEKEKEKKKGPSKATVKAMQEALAKMKEEEERAKREEEERQKRLEELEKQRQEQERLELERKEKKKQKEKERKERLKKEGKLLTKAQREARARAEATLKMLQAQGVEVPSKDSLPKKKPVYGDKRRKKPSAQTPEETSEVTSPSSETPEPVAMETEAETPAAEPEVKPDAAVDDWEAIASDEEKELKKVHIEVKEETAAPPQTAASEDDEEDEDDDEEDEEDDDDEESEEDAEEEKEAATTVAAAAHGKRRAPSEDESSDSDDDDGRTKEERLYDRAKRRIEKRRLENVKNTDYDRLRAPVVCVLGHVDTGKTKILDKLRHTHVQDGEAGGITQQIGATNVPKETIEEQTKMVKNFDRETLRIPGMLIIDTPGHESFSNLRNRGSSLCDIAILVVDIMHGLEPQTLESINLLKEKKCPFIVALNKIDRLYDWKKSPDTDVVATLKKQKKNTKDEFDERAKAVIVEFAQQGLNAALFYENKDPRTFVSLVPTSAHSGDGMGNLIALLVELTQTMLARRLAHCDELRAQVMEVKALPGMGTTIDVILINGRLREGETIIVPGVEGPIVTQIRGLLLPPPLKELRVKSQYEKHKEVSTSQGVKILGKDLEKTLAGLPLLVAHRDDEVPVLRDELVRELKQTLSSIKLEEKGVYVQASTLGSLEALLEFLRTSKVPYAGINIGPVHKKDVMKASTMLEHDPQYAVILAFDVKVERESQEMADSLGVRIFSAEIIYHLFDAFTKYREDYKKAKQDEFKHIAVFPAKLRVLPQFIFNSRDPIVMGVTVEAGVIKQGTPLCVPSKGFVDIGVVTSIEVNHKSVESAKKGQEICVKIEPIPGESPKMYGRHFEATDIIVSKITRASIDALKNWFRDEMQKSDWQLIMELKKTFEII</sequence>
<proteinExistence type="inferred from homology"/>
<dbReference type="SUPFAM" id="SSF50447">
    <property type="entry name" value="Translation proteins"/>
    <property type="match status" value="1"/>
</dbReference>
<feature type="compositionally biased region" description="Basic and acidic residues" evidence="17">
    <location>
        <begin position="335"/>
        <end position="346"/>
    </location>
</feature>
<evidence type="ECO:0000256" key="2">
    <source>
        <dbReference type="ARBA" id="ARBA00004496"/>
    </source>
</evidence>
<evidence type="ECO:0000256" key="8">
    <source>
        <dbReference type="ARBA" id="ARBA00022723"/>
    </source>
</evidence>
<evidence type="ECO:0000256" key="4">
    <source>
        <dbReference type="ARBA" id="ARBA00011986"/>
    </source>
</evidence>
<dbReference type="Gene3D" id="2.40.30.10">
    <property type="entry name" value="Translation factors"/>
    <property type="match status" value="2"/>
</dbReference>
<feature type="compositionally biased region" description="Acidic residues" evidence="17">
    <location>
        <begin position="592"/>
        <end position="602"/>
    </location>
</feature>
<reference evidence="20" key="1">
    <citation type="submission" date="2025-08" db="UniProtKB">
        <authorList>
            <consortium name="RefSeq"/>
        </authorList>
    </citation>
    <scope>IDENTIFICATION</scope>
</reference>
<dbReference type="InterPro" id="IPR036925">
    <property type="entry name" value="TIF_IF2_dom3_sf"/>
</dbReference>
<evidence type="ECO:0000256" key="10">
    <source>
        <dbReference type="ARBA" id="ARBA00022801"/>
    </source>
</evidence>
<name>A0A9Y4TZ74_9TELE</name>
<dbReference type="FunFam" id="3.40.50.300:FF:000112">
    <property type="entry name" value="Eukaryotic translation initiation factor 5B"/>
    <property type="match status" value="1"/>
</dbReference>
<dbReference type="CDD" id="cd16266">
    <property type="entry name" value="IF2_aeIF5B_IV"/>
    <property type="match status" value="1"/>
</dbReference>
<evidence type="ECO:0000256" key="17">
    <source>
        <dbReference type="SAM" id="MobiDB-lite"/>
    </source>
</evidence>
<dbReference type="PANTHER" id="PTHR43381">
    <property type="entry name" value="TRANSLATION INITIATION FACTOR IF-2-RELATED"/>
    <property type="match status" value="1"/>
</dbReference>
<dbReference type="EC" id="3.6.5.3" evidence="4"/>
<dbReference type="GO" id="GO:0046872">
    <property type="term" value="F:metal ion binding"/>
    <property type="evidence" value="ECO:0007669"/>
    <property type="project" value="UniProtKB-KW"/>
</dbReference>
<dbReference type="InterPro" id="IPR015760">
    <property type="entry name" value="TIF_IF2"/>
</dbReference>
<dbReference type="GO" id="GO:0005739">
    <property type="term" value="C:mitochondrion"/>
    <property type="evidence" value="ECO:0007669"/>
    <property type="project" value="TreeGrafter"/>
</dbReference>
<evidence type="ECO:0000256" key="15">
    <source>
        <dbReference type="ARBA" id="ARBA00053410"/>
    </source>
</evidence>
<evidence type="ECO:0000256" key="11">
    <source>
        <dbReference type="ARBA" id="ARBA00022917"/>
    </source>
</evidence>
<feature type="compositionally biased region" description="Basic and acidic residues" evidence="17">
    <location>
        <begin position="521"/>
        <end position="534"/>
    </location>
</feature>
<feature type="compositionally biased region" description="Acidic residues" evidence="17">
    <location>
        <begin position="206"/>
        <end position="215"/>
    </location>
</feature>
<dbReference type="SUPFAM" id="SSF52156">
    <property type="entry name" value="Initiation factor IF2/eIF5b, domain 3"/>
    <property type="match status" value="1"/>
</dbReference>